<dbReference type="EMBL" id="FQWQ01000003">
    <property type="protein sequence ID" value="SHH57381.1"/>
    <property type="molecule type" value="Genomic_DNA"/>
</dbReference>
<evidence type="ECO:0000313" key="3">
    <source>
        <dbReference type="Proteomes" id="UP000184212"/>
    </source>
</evidence>
<evidence type="ECO:0000313" key="2">
    <source>
        <dbReference type="EMBL" id="SHH57381.1"/>
    </source>
</evidence>
<gene>
    <name evidence="2" type="ORF">SAMN04488109_4430</name>
</gene>
<accession>A0A1M5U3E1</accession>
<dbReference type="Proteomes" id="UP000184212">
    <property type="component" value="Unassembled WGS sequence"/>
</dbReference>
<proteinExistence type="predicted"/>
<reference evidence="2 3" key="1">
    <citation type="submission" date="2016-11" db="EMBL/GenBank/DDBJ databases">
        <authorList>
            <person name="Jaros S."/>
            <person name="Januszkiewicz K."/>
            <person name="Wedrychowicz H."/>
        </authorList>
    </citation>
    <scope>NUCLEOTIDE SEQUENCE [LARGE SCALE GENOMIC DNA]</scope>
    <source>
        <strain evidence="2 3">DSM 24574</strain>
    </source>
</reference>
<organism evidence="2 3">
    <name type="scientific">Chryseolinea serpens</name>
    <dbReference type="NCBI Taxonomy" id="947013"/>
    <lineage>
        <taxon>Bacteria</taxon>
        <taxon>Pseudomonadati</taxon>
        <taxon>Bacteroidota</taxon>
        <taxon>Cytophagia</taxon>
        <taxon>Cytophagales</taxon>
        <taxon>Fulvivirgaceae</taxon>
        <taxon>Chryseolinea</taxon>
    </lineage>
</organism>
<dbReference type="AlphaFoldDB" id="A0A1M5U3E1"/>
<feature type="region of interest" description="Disordered" evidence="1">
    <location>
        <begin position="1"/>
        <end position="41"/>
    </location>
</feature>
<name>A0A1M5U3E1_9BACT</name>
<sequence>MGLDSLKSYSKNDVDGCFYDKKKRNVGPLDRSGKNYNGVAE</sequence>
<protein>
    <submittedName>
        <fullName evidence="2">Uncharacterized protein</fullName>
    </submittedName>
</protein>
<feature type="compositionally biased region" description="Basic and acidic residues" evidence="1">
    <location>
        <begin position="10"/>
        <end position="20"/>
    </location>
</feature>
<evidence type="ECO:0000256" key="1">
    <source>
        <dbReference type="SAM" id="MobiDB-lite"/>
    </source>
</evidence>
<keyword evidence="3" id="KW-1185">Reference proteome</keyword>